<dbReference type="Gene3D" id="3.40.50.720">
    <property type="entry name" value="NAD(P)-binding Rossmann-like Domain"/>
    <property type="match status" value="1"/>
</dbReference>
<accession>A0A918DVA4</accession>
<dbReference type="PANTHER" id="PTHR42760">
    <property type="entry name" value="SHORT-CHAIN DEHYDROGENASES/REDUCTASES FAMILY MEMBER"/>
    <property type="match status" value="1"/>
</dbReference>
<evidence type="ECO:0000313" key="3">
    <source>
        <dbReference type="Proteomes" id="UP000599578"/>
    </source>
</evidence>
<dbReference type="InterPro" id="IPR036291">
    <property type="entry name" value="NAD(P)-bd_dom_sf"/>
</dbReference>
<gene>
    <name evidence="2" type="ORF">GCM10011348_28800</name>
</gene>
<dbReference type="InterPro" id="IPR002347">
    <property type="entry name" value="SDR_fam"/>
</dbReference>
<name>A0A918DVA4_9GAMM</name>
<evidence type="ECO:0000256" key="1">
    <source>
        <dbReference type="ARBA" id="ARBA00006484"/>
    </source>
</evidence>
<reference evidence="2 3" key="1">
    <citation type="journal article" date="2014" name="Int. J. Syst. Evol. Microbiol.">
        <title>Complete genome sequence of Corynebacterium casei LMG S-19264T (=DSM 44701T), isolated from a smear-ripened cheese.</title>
        <authorList>
            <consortium name="US DOE Joint Genome Institute (JGI-PGF)"/>
            <person name="Walter F."/>
            <person name="Albersmeier A."/>
            <person name="Kalinowski J."/>
            <person name="Ruckert C."/>
        </authorList>
    </citation>
    <scope>NUCLEOTIDE SEQUENCE [LARGE SCALE GENOMIC DNA]</scope>
    <source>
        <strain evidence="2 3">CGMCC 1.7286</strain>
    </source>
</reference>
<dbReference type="Pfam" id="PF13561">
    <property type="entry name" value="adh_short_C2"/>
    <property type="match status" value="1"/>
</dbReference>
<proteinExistence type="inferred from homology"/>
<keyword evidence="3" id="KW-1185">Reference proteome</keyword>
<dbReference type="Proteomes" id="UP000599578">
    <property type="component" value="Unassembled WGS sequence"/>
</dbReference>
<comment type="similarity">
    <text evidence="1">Belongs to the short-chain dehydrogenases/reductases (SDR) family.</text>
</comment>
<protein>
    <recommendedName>
        <fullName evidence="4">3-oxoacyl-[acyl-carrier-protein] reductase</fullName>
    </recommendedName>
</protein>
<comment type="caution">
    <text evidence="2">The sequence shown here is derived from an EMBL/GenBank/DDBJ whole genome shotgun (WGS) entry which is preliminary data.</text>
</comment>
<evidence type="ECO:0008006" key="4">
    <source>
        <dbReference type="Google" id="ProtNLM"/>
    </source>
</evidence>
<dbReference type="AlphaFoldDB" id="A0A918DVA4"/>
<dbReference type="PRINTS" id="PR00081">
    <property type="entry name" value="GDHRDH"/>
</dbReference>
<sequence length="187" mass="20276">MLDQVERDLGPLTTLVNNAGVSVFSRGDLLEVTEASYDHCQNVNAKAVFFLCQAFARRLLSRERTSDLEYSLVNISSSNAVAASIVRGEYCVSKTAASMTSKLFAARLAEDGIGVFDVQPGLIETDMSRLGKNSYQKRIDEDGLTLIRRLGQPEDIGRIVRTLVTGGLPYTAGQAISADGGLLLPRF</sequence>
<evidence type="ECO:0000313" key="2">
    <source>
        <dbReference type="EMBL" id="GGO83871.1"/>
    </source>
</evidence>
<dbReference type="EMBL" id="BMLT01000007">
    <property type="protein sequence ID" value="GGO83871.1"/>
    <property type="molecule type" value="Genomic_DNA"/>
</dbReference>
<organism evidence="2 3">
    <name type="scientific">Marinobacterium nitratireducens</name>
    <dbReference type="NCBI Taxonomy" id="518897"/>
    <lineage>
        <taxon>Bacteria</taxon>
        <taxon>Pseudomonadati</taxon>
        <taxon>Pseudomonadota</taxon>
        <taxon>Gammaproteobacteria</taxon>
        <taxon>Oceanospirillales</taxon>
        <taxon>Oceanospirillaceae</taxon>
        <taxon>Marinobacterium</taxon>
    </lineage>
</organism>
<dbReference type="SUPFAM" id="SSF51735">
    <property type="entry name" value="NAD(P)-binding Rossmann-fold domains"/>
    <property type="match status" value="1"/>
</dbReference>
<dbReference type="GO" id="GO:0016616">
    <property type="term" value="F:oxidoreductase activity, acting on the CH-OH group of donors, NAD or NADP as acceptor"/>
    <property type="evidence" value="ECO:0007669"/>
    <property type="project" value="TreeGrafter"/>
</dbReference>